<accession>A0A8S5TMP5</accession>
<evidence type="ECO:0000313" key="1">
    <source>
        <dbReference type="EMBL" id="DAF64274.1"/>
    </source>
</evidence>
<protein>
    <submittedName>
        <fullName evidence="1">Uncharacterized protein</fullName>
    </submittedName>
</protein>
<reference evidence="1" key="1">
    <citation type="journal article" date="2021" name="Proc. Natl. Acad. Sci. U.S.A.">
        <title>A Catalog of Tens of Thousands of Viruses from Human Metagenomes Reveals Hidden Associations with Chronic Diseases.</title>
        <authorList>
            <person name="Tisza M.J."/>
            <person name="Buck C.B."/>
        </authorList>
    </citation>
    <scope>NUCLEOTIDE SEQUENCE</scope>
    <source>
        <strain evidence="1">Ctemt10</strain>
    </source>
</reference>
<proteinExistence type="predicted"/>
<name>A0A8S5TMP5_9VIRU</name>
<sequence length="32" mass="3548">MEGRGNQYYLDILVPTDTTQAPSPEKLAALRV</sequence>
<dbReference type="EMBL" id="BK032855">
    <property type="protein sequence ID" value="DAF64274.1"/>
    <property type="molecule type" value="Genomic_DNA"/>
</dbReference>
<organism evidence="1">
    <name type="scientific">Microviridae sp. ctemt10</name>
    <dbReference type="NCBI Taxonomy" id="2827647"/>
    <lineage>
        <taxon>Viruses</taxon>
        <taxon>Monodnaviria</taxon>
        <taxon>Sangervirae</taxon>
        <taxon>Phixviricota</taxon>
        <taxon>Malgrandaviricetes</taxon>
        <taxon>Petitvirales</taxon>
        <taxon>Microviridae</taxon>
    </lineage>
</organism>